<keyword evidence="2" id="KW-1185">Reference proteome</keyword>
<proteinExistence type="predicted"/>
<organism evidence="1 2">
    <name type="scientific">Dictyobacter arantiisoli</name>
    <dbReference type="NCBI Taxonomy" id="2014874"/>
    <lineage>
        <taxon>Bacteria</taxon>
        <taxon>Bacillati</taxon>
        <taxon>Chloroflexota</taxon>
        <taxon>Ktedonobacteria</taxon>
        <taxon>Ktedonobacterales</taxon>
        <taxon>Dictyobacteraceae</taxon>
        <taxon>Dictyobacter</taxon>
    </lineage>
</organism>
<dbReference type="AlphaFoldDB" id="A0A5A5TJR1"/>
<gene>
    <name evidence="1" type="ORF">KDI_48230</name>
</gene>
<evidence type="ECO:0000313" key="1">
    <source>
        <dbReference type="EMBL" id="GCF11259.1"/>
    </source>
</evidence>
<protein>
    <submittedName>
        <fullName evidence="1">Uncharacterized protein</fullName>
    </submittedName>
</protein>
<evidence type="ECO:0000313" key="2">
    <source>
        <dbReference type="Proteomes" id="UP000322530"/>
    </source>
</evidence>
<sequence>MSCVNTTLTHVTTFQLGSAPATESSRLPIKDFAKCLDPVLRVVLEKKHATHNPLRVPQVRGIRIIDKPGREFLLMTWRE</sequence>
<reference evidence="1 2" key="1">
    <citation type="submission" date="2019-01" db="EMBL/GenBank/DDBJ databases">
        <title>Draft genome sequence of Dictyobacter sp. Uno17.</title>
        <authorList>
            <person name="Wang C.M."/>
            <person name="Zheng Y."/>
            <person name="Sakai Y."/>
            <person name="Abe K."/>
            <person name="Yokota A."/>
            <person name="Yabe S."/>
        </authorList>
    </citation>
    <scope>NUCLEOTIDE SEQUENCE [LARGE SCALE GENOMIC DNA]</scope>
    <source>
        <strain evidence="1 2">Uno17</strain>
    </source>
</reference>
<comment type="caution">
    <text evidence="1">The sequence shown here is derived from an EMBL/GenBank/DDBJ whole genome shotgun (WGS) entry which is preliminary data.</text>
</comment>
<dbReference type="Proteomes" id="UP000322530">
    <property type="component" value="Unassembled WGS sequence"/>
</dbReference>
<name>A0A5A5TJR1_9CHLR</name>
<dbReference type="EMBL" id="BIXY01000101">
    <property type="protein sequence ID" value="GCF11259.1"/>
    <property type="molecule type" value="Genomic_DNA"/>
</dbReference>
<accession>A0A5A5TJR1</accession>